<dbReference type="Proteomes" id="UP000199208">
    <property type="component" value="Unassembled WGS sequence"/>
</dbReference>
<reference evidence="2 3" key="1">
    <citation type="submission" date="2016-10" db="EMBL/GenBank/DDBJ databases">
        <authorList>
            <person name="de Groot N.N."/>
        </authorList>
    </citation>
    <scope>NUCLEOTIDE SEQUENCE [LARGE SCALE GENOMIC DNA]</scope>
    <source>
        <strain evidence="2 3">DSM 2784</strain>
    </source>
</reference>
<organism evidence="2 3">
    <name type="scientific">Acidaminobacter hydrogenoformans DSM 2784</name>
    <dbReference type="NCBI Taxonomy" id="1120920"/>
    <lineage>
        <taxon>Bacteria</taxon>
        <taxon>Bacillati</taxon>
        <taxon>Bacillota</taxon>
        <taxon>Clostridia</taxon>
        <taxon>Peptostreptococcales</taxon>
        <taxon>Acidaminobacteraceae</taxon>
        <taxon>Acidaminobacter</taxon>
    </lineage>
</organism>
<dbReference type="GO" id="GO:0005886">
    <property type="term" value="C:plasma membrane"/>
    <property type="evidence" value="ECO:0007669"/>
    <property type="project" value="TreeGrafter"/>
</dbReference>
<dbReference type="AlphaFoldDB" id="A0A1G5S6N8"/>
<dbReference type="InterPro" id="IPR006016">
    <property type="entry name" value="UspA"/>
</dbReference>
<dbReference type="STRING" id="1120920.SAMN03080599_02670"/>
<dbReference type="PANTHER" id="PTHR45569">
    <property type="entry name" value="SENSOR PROTEIN KDPD"/>
    <property type="match status" value="1"/>
</dbReference>
<dbReference type="RefSeq" id="WP_092592335.1">
    <property type="nucleotide sequence ID" value="NZ_FMWL01000017.1"/>
</dbReference>
<dbReference type="Gene3D" id="3.40.50.620">
    <property type="entry name" value="HUPs"/>
    <property type="match status" value="1"/>
</dbReference>
<dbReference type="InterPro" id="IPR052023">
    <property type="entry name" value="Histidine_kinase_KdpD"/>
</dbReference>
<evidence type="ECO:0000259" key="1">
    <source>
        <dbReference type="Pfam" id="PF00582"/>
    </source>
</evidence>
<keyword evidence="3" id="KW-1185">Reference proteome</keyword>
<gene>
    <name evidence="2" type="ORF">SAMN03080599_02670</name>
</gene>
<sequence length="141" mass="16274">MVNRRKIMVCVTQQKSCERLIKRGAELCKAQDELLVVHVVKENWRYFGKLKEADALEYLFDISKAYDATLSVIKDMDIESALTKFAYKEQVDIIVMGESLESTKQQNMIHRLENKLNRDLIIEIVPLEIQVDQDLAISASI</sequence>
<dbReference type="InterPro" id="IPR014729">
    <property type="entry name" value="Rossmann-like_a/b/a_fold"/>
</dbReference>
<evidence type="ECO:0000313" key="2">
    <source>
        <dbReference type="EMBL" id="SCZ81229.1"/>
    </source>
</evidence>
<feature type="domain" description="UspA" evidence="1">
    <location>
        <begin position="4"/>
        <end position="99"/>
    </location>
</feature>
<protein>
    <submittedName>
        <fullName evidence="2">Universal stress protein family protein</fullName>
    </submittedName>
</protein>
<dbReference type="EMBL" id="FMWL01000017">
    <property type="protein sequence ID" value="SCZ81229.1"/>
    <property type="molecule type" value="Genomic_DNA"/>
</dbReference>
<proteinExistence type="predicted"/>
<dbReference type="GO" id="GO:0000155">
    <property type="term" value="F:phosphorelay sensor kinase activity"/>
    <property type="evidence" value="ECO:0007669"/>
    <property type="project" value="TreeGrafter"/>
</dbReference>
<name>A0A1G5S6N8_9FIRM</name>
<dbReference type="SUPFAM" id="SSF52402">
    <property type="entry name" value="Adenine nucleotide alpha hydrolases-like"/>
    <property type="match status" value="1"/>
</dbReference>
<evidence type="ECO:0000313" key="3">
    <source>
        <dbReference type="Proteomes" id="UP000199208"/>
    </source>
</evidence>
<dbReference type="Pfam" id="PF00582">
    <property type="entry name" value="Usp"/>
    <property type="match status" value="1"/>
</dbReference>
<dbReference type="OrthoDB" id="1707003at2"/>
<accession>A0A1G5S6N8</accession>
<dbReference type="PANTHER" id="PTHR45569:SF1">
    <property type="entry name" value="SENSOR PROTEIN KDPD"/>
    <property type="match status" value="1"/>
</dbReference>